<name>A0A841Z6B0_9LIST</name>
<gene>
    <name evidence="1" type="ORF">HB943_12985</name>
</gene>
<reference evidence="1 2" key="1">
    <citation type="submission" date="2020-03" db="EMBL/GenBank/DDBJ databases">
        <title>Soil Listeria distribution.</title>
        <authorList>
            <person name="Liao J."/>
            <person name="Wiedmann M."/>
        </authorList>
    </citation>
    <scope>NUCLEOTIDE SEQUENCE [LARGE SCALE GENOMIC DNA]</scope>
    <source>
        <strain evidence="1 2">FSL L7-1523</strain>
    </source>
</reference>
<dbReference type="Proteomes" id="UP000564536">
    <property type="component" value="Unassembled WGS sequence"/>
</dbReference>
<organism evidence="1 2">
    <name type="scientific">Listeria weihenstephanensis</name>
    <dbReference type="NCBI Taxonomy" id="1006155"/>
    <lineage>
        <taxon>Bacteria</taxon>
        <taxon>Bacillati</taxon>
        <taxon>Bacillota</taxon>
        <taxon>Bacilli</taxon>
        <taxon>Bacillales</taxon>
        <taxon>Listeriaceae</taxon>
        <taxon>Listeria</taxon>
    </lineage>
</organism>
<accession>A0A841Z6B0</accession>
<protein>
    <submittedName>
        <fullName evidence="1">Uncharacterized protein</fullName>
    </submittedName>
</protein>
<comment type="caution">
    <text evidence="1">The sequence shown here is derived from an EMBL/GenBank/DDBJ whole genome shotgun (WGS) entry which is preliminary data.</text>
</comment>
<proteinExistence type="predicted"/>
<dbReference type="RefSeq" id="WP_185426900.1">
    <property type="nucleotide sequence ID" value="NZ_JAARRL010000024.1"/>
</dbReference>
<evidence type="ECO:0000313" key="1">
    <source>
        <dbReference type="EMBL" id="MBC1501521.1"/>
    </source>
</evidence>
<dbReference type="AlphaFoldDB" id="A0A841Z6B0"/>
<evidence type="ECO:0000313" key="2">
    <source>
        <dbReference type="Proteomes" id="UP000564536"/>
    </source>
</evidence>
<sequence length="62" mass="7032">MKSEVIENNTKDRKKIGKTTFYINRVYKEDSNNSLADLVEKTAINDIEVGNDKIVTKNAENA</sequence>
<dbReference type="EMBL" id="JAARRL010000024">
    <property type="protein sequence ID" value="MBC1501521.1"/>
    <property type="molecule type" value="Genomic_DNA"/>
</dbReference>